<gene>
    <name evidence="2" type="ORF">QE152_g39872</name>
</gene>
<dbReference type="AlphaFoldDB" id="A0AAW1HT04"/>
<feature type="compositionally biased region" description="Acidic residues" evidence="1">
    <location>
        <begin position="23"/>
        <end position="35"/>
    </location>
</feature>
<evidence type="ECO:0000313" key="3">
    <source>
        <dbReference type="Proteomes" id="UP001458880"/>
    </source>
</evidence>
<comment type="caution">
    <text evidence="2">The sequence shown here is derived from an EMBL/GenBank/DDBJ whole genome shotgun (WGS) entry which is preliminary data.</text>
</comment>
<organism evidence="2 3">
    <name type="scientific">Popillia japonica</name>
    <name type="common">Japanese beetle</name>
    <dbReference type="NCBI Taxonomy" id="7064"/>
    <lineage>
        <taxon>Eukaryota</taxon>
        <taxon>Metazoa</taxon>
        <taxon>Ecdysozoa</taxon>
        <taxon>Arthropoda</taxon>
        <taxon>Hexapoda</taxon>
        <taxon>Insecta</taxon>
        <taxon>Pterygota</taxon>
        <taxon>Neoptera</taxon>
        <taxon>Endopterygota</taxon>
        <taxon>Coleoptera</taxon>
        <taxon>Polyphaga</taxon>
        <taxon>Scarabaeiformia</taxon>
        <taxon>Scarabaeidae</taxon>
        <taxon>Rutelinae</taxon>
        <taxon>Popillia</taxon>
    </lineage>
</organism>
<feature type="compositionally biased region" description="Acidic residues" evidence="1">
    <location>
        <begin position="45"/>
        <end position="58"/>
    </location>
</feature>
<reference evidence="2 3" key="1">
    <citation type="journal article" date="2024" name="BMC Genomics">
        <title>De novo assembly and annotation of Popillia japonica's genome with initial clues to its potential as an invasive pest.</title>
        <authorList>
            <person name="Cucini C."/>
            <person name="Boschi S."/>
            <person name="Funari R."/>
            <person name="Cardaioli E."/>
            <person name="Iannotti N."/>
            <person name="Marturano G."/>
            <person name="Paoli F."/>
            <person name="Bruttini M."/>
            <person name="Carapelli A."/>
            <person name="Frati F."/>
            <person name="Nardi F."/>
        </authorList>
    </citation>
    <scope>NUCLEOTIDE SEQUENCE [LARGE SCALE GENOMIC DNA]</scope>
    <source>
        <strain evidence="2">DMR45628</strain>
    </source>
</reference>
<evidence type="ECO:0000313" key="2">
    <source>
        <dbReference type="EMBL" id="KAK9679581.1"/>
    </source>
</evidence>
<feature type="non-terminal residue" evidence="2">
    <location>
        <position position="1"/>
    </location>
</feature>
<protein>
    <submittedName>
        <fullName evidence="2">Uncharacterized protein</fullName>
    </submittedName>
</protein>
<accession>A0AAW1HT04</accession>
<evidence type="ECO:0000256" key="1">
    <source>
        <dbReference type="SAM" id="MobiDB-lite"/>
    </source>
</evidence>
<sequence length="105" mass="12481">RSASGKKEQDRLLSLWQEYEADEPFIDEADSQEEDEIHHVSCNSDDSDQEQEAQVEEEGQMRQQLQEMEENQKEIRENIFLSEKMVQDGLRYHHIKMLGLDRKTL</sequence>
<feature type="region of interest" description="Disordered" evidence="1">
    <location>
        <begin position="23"/>
        <end position="71"/>
    </location>
</feature>
<proteinExistence type="predicted"/>
<name>A0AAW1HT04_POPJA</name>
<dbReference type="Proteomes" id="UP001458880">
    <property type="component" value="Unassembled WGS sequence"/>
</dbReference>
<keyword evidence="3" id="KW-1185">Reference proteome</keyword>
<dbReference type="EMBL" id="JASPKY010001007">
    <property type="protein sequence ID" value="KAK9679581.1"/>
    <property type="molecule type" value="Genomic_DNA"/>
</dbReference>